<comment type="caution">
    <text evidence="1">The sequence shown here is derived from an EMBL/GenBank/DDBJ whole genome shotgun (WGS) entry which is preliminary data.</text>
</comment>
<evidence type="ECO:0000313" key="2">
    <source>
        <dbReference type="Proteomes" id="UP000029713"/>
    </source>
</evidence>
<dbReference type="AlphaFoldDB" id="A0A098Y9N9"/>
<dbReference type="EMBL" id="JPMX01000021">
    <property type="protein sequence ID" value="KGH47573.1"/>
    <property type="molecule type" value="Genomic_DNA"/>
</dbReference>
<reference evidence="1 2" key="1">
    <citation type="submission" date="2014-07" db="EMBL/GenBank/DDBJ databases">
        <title>Biosystematic studies on Modestobacter strains isolated from extreme hyper-arid desert soil and from historic building.</title>
        <authorList>
            <person name="Bukarasam K."/>
            <person name="Bull A."/>
            <person name="Girard G."/>
            <person name="van Wezel G."/>
            <person name="Goodfellow M."/>
        </authorList>
    </citation>
    <scope>NUCLEOTIDE SEQUENCE [LARGE SCALE GENOMIC DNA]</scope>
    <source>
        <strain evidence="1 2">KNN45-2b</strain>
    </source>
</reference>
<accession>A0A098Y9N9</accession>
<keyword evidence="2" id="KW-1185">Reference proteome</keyword>
<name>A0A098Y9N9_9ACTN</name>
<dbReference type="Proteomes" id="UP000029713">
    <property type="component" value="Unassembled WGS sequence"/>
</dbReference>
<gene>
    <name evidence="1" type="ORF">IN07_06705</name>
</gene>
<sequence>MELFLFLAFGVLLFRALGRGTRPESTRPRPRTDTWIDGLVDAVAQLAGDVGRGVRTLARLDADHRDRRGRSPWS</sequence>
<organism evidence="1 2">
    <name type="scientific">Modestobacter caceresii</name>
    <dbReference type="NCBI Taxonomy" id="1522368"/>
    <lineage>
        <taxon>Bacteria</taxon>
        <taxon>Bacillati</taxon>
        <taxon>Actinomycetota</taxon>
        <taxon>Actinomycetes</taxon>
        <taxon>Geodermatophilales</taxon>
        <taxon>Geodermatophilaceae</taxon>
        <taxon>Modestobacter</taxon>
    </lineage>
</organism>
<protein>
    <submittedName>
        <fullName evidence="1">Uncharacterized protein</fullName>
    </submittedName>
</protein>
<dbReference type="RefSeq" id="WP_036334500.1">
    <property type="nucleotide sequence ID" value="NZ_JPMX01000021.1"/>
</dbReference>
<evidence type="ECO:0000313" key="1">
    <source>
        <dbReference type="EMBL" id="KGH47573.1"/>
    </source>
</evidence>
<proteinExistence type="predicted"/>